<gene>
    <name evidence="2" type="ORF">H5V45_06420</name>
</gene>
<accession>A0A7X0VAH1</accession>
<dbReference type="CDD" id="cd00531">
    <property type="entry name" value="NTF2_like"/>
    <property type="match status" value="1"/>
</dbReference>
<name>A0A7X0VAH1_9ACTN</name>
<reference evidence="2 3" key="1">
    <citation type="submission" date="2020-08" db="EMBL/GenBank/DDBJ databases">
        <authorList>
            <person name="Seo M.-J."/>
        </authorList>
    </citation>
    <scope>NUCLEOTIDE SEQUENCE [LARGE SCALE GENOMIC DNA]</scope>
    <source>
        <strain evidence="2 3">KIGAM211</strain>
    </source>
</reference>
<dbReference type="SUPFAM" id="SSF54427">
    <property type="entry name" value="NTF2-like"/>
    <property type="match status" value="1"/>
</dbReference>
<keyword evidence="3" id="KW-1185">Reference proteome</keyword>
<feature type="domain" description="SnoaL-like" evidence="1">
    <location>
        <begin position="9"/>
        <end position="124"/>
    </location>
</feature>
<dbReference type="Proteomes" id="UP000523955">
    <property type="component" value="Unassembled WGS sequence"/>
</dbReference>
<dbReference type="InterPro" id="IPR032710">
    <property type="entry name" value="NTF2-like_dom_sf"/>
</dbReference>
<sequence length="127" mass="13504">MSSEATAREVVALLQAAVDSRDVDRLTALFDDDAVLIGTAAYNHGPEAVRAYLAAVVGQPGSLRWDLAEVHVVLETADVLGFAAVGQVVFTEDGVDDAAPFRLAVTARRTPAGWRLLSFHGSLPSDW</sequence>
<organism evidence="2 3">
    <name type="scientific">Nocardioides luti</name>
    <dbReference type="NCBI Taxonomy" id="2761101"/>
    <lineage>
        <taxon>Bacteria</taxon>
        <taxon>Bacillati</taxon>
        <taxon>Actinomycetota</taxon>
        <taxon>Actinomycetes</taxon>
        <taxon>Propionibacteriales</taxon>
        <taxon>Nocardioidaceae</taxon>
        <taxon>Nocardioides</taxon>
    </lineage>
</organism>
<dbReference type="EMBL" id="JACKXE010000001">
    <property type="protein sequence ID" value="MBB6626952.1"/>
    <property type="molecule type" value="Genomic_DNA"/>
</dbReference>
<comment type="caution">
    <text evidence="2">The sequence shown here is derived from an EMBL/GenBank/DDBJ whole genome shotgun (WGS) entry which is preliminary data.</text>
</comment>
<dbReference type="Gene3D" id="3.10.450.50">
    <property type="match status" value="1"/>
</dbReference>
<protein>
    <submittedName>
        <fullName evidence="2">DUF3225 domain-containing protein</fullName>
    </submittedName>
</protein>
<dbReference type="AlphaFoldDB" id="A0A7X0VAH1"/>
<evidence type="ECO:0000313" key="3">
    <source>
        <dbReference type="Proteomes" id="UP000523955"/>
    </source>
</evidence>
<proteinExistence type="predicted"/>
<dbReference type="RefSeq" id="WP_185252169.1">
    <property type="nucleotide sequence ID" value="NZ_JACKXE010000001.1"/>
</dbReference>
<evidence type="ECO:0000259" key="1">
    <source>
        <dbReference type="Pfam" id="PF13474"/>
    </source>
</evidence>
<evidence type="ECO:0000313" key="2">
    <source>
        <dbReference type="EMBL" id="MBB6626952.1"/>
    </source>
</evidence>
<dbReference type="InterPro" id="IPR037401">
    <property type="entry name" value="SnoaL-like"/>
</dbReference>
<dbReference type="Pfam" id="PF13474">
    <property type="entry name" value="SnoaL_3"/>
    <property type="match status" value="1"/>
</dbReference>